<evidence type="ECO:0000313" key="3">
    <source>
        <dbReference type="EMBL" id="CEP03034.1"/>
    </source>
</evidence>
<keyword evidence="1" id="KW-0472">Membrane</keyword>
<dbReference type="EMBL" id="CDSF01000137">
    <property type="protein sequence ID" value="CEP03034.1"/>
    <property type="molecule type" value="Genomic_DNA"/>
</dbReference>
<evidence type="ECO:0000256" key="1">
    <source>
        <dbReference type="SAM" id="Phobius"/>
    </source>
</evidence>
<geneLocation type="mitochondrion" evidence="4"/>
<proteinExistence type="predicted"/>
<reference evidence="4 6" key="2">
    <citation type="submission" date="2018-03" db="EMBL/GenBank/DDBJ databases">
        <authorList>
            <person name="Fogelqvist J."/>
        </authorList>
    </citation>
    <scope>NUCLEOTIDE SEQUENCE [LARGE SCALE GENOMIC DNA]</scope>
</reference>
<gene>
    <name evidence="3" type="ORF">PBRA_009252</name>
    <name evidence="4" type="ORF">PLBR_LOCUS8744</name>
</gene>
<name>A0A0G4J6L4_PLABS</name>
<feature type="signal peptide" evidence="2">
    <location>
        <begin position="1"/>
        <end position="18"/>
    </location>
</feature>
<evidence type="ECO:0000313" key="5">
    <source>
        <dbReference type="Proteomes" id="UP000039324"/>
    </source>
</evidence>
<evidence type="ECO:0000313" key="6">
    <source>
        <dbReference type="Proteomes" id="UP000290189"/>
    </source>
</evidence>
<keyword evidence="4" id="KW-0496">Mitochondrion</keyword>
<organism evidence="3 5">
    <name type="scientific">Plasmodiophora brassicae</name>
    <name type="common">Clubroot disease agent</name>
    <dbReference type="NCBI Taxonomy" id="37360"/>
    <lineage>
        <taxon>Eukaryota</taxon>
        <taxon>Sar</taxon>
        <taxon>Rhizaria</taxon>
        <taxon>Endomyxa</taxon>
        <taxon>Phytomyxea</taxon>
        <taxon>Plasmodiophorida</taxon>
        <taxon>Plasmodiophoridae</taxon>
        <taxon>Plasmodiophora</taxon>
    </lineage>
</organism>
<accession>A0A0G4J6L4</accession>
<dbReference type="EMBL" id="OVEO01000018">
    <property type="protein sequence ID" value="SPR01529.1"/>
    <property type="molecule type" value="Genomic_DNA"/>
</dbReference>
<keyword evidence="1" id="KW-1133">Transmembrane helix</keyword>
<dbReference type="AlphaFoldDB" id="A0A0G4J6L4"/>
<reference evidence="3 5" key="1">
    <citation type="submission" date="2015-02" db="EMBL/GenBank/DDBJ databases">
        <authorList>
            <person name="Chooi Y.-H."/>
        </authorList>
    </citation>
    <scope>NUCLEOTIDE SEQUENCE [LARGE SCALE GENOMIC DNA]</scope>
    <source>
        <strain evidence="3">E3</strain>
    </source>
</reference>
<feature type="transmembrane region" description="Helical" evidence="1">
    <location>
        <begin position="407"/>
        <end position="431"/>
    </location>
</feature>
<dbReference type="Proteomes" id="UP000290189">
    <property type="component" value="Unassembled WGS sequence"/>
</dbReference>
<feature type="chain" id="PRO_5035990855" evidence="2">
    <location>
        <begin position="19"/>
        <end position="492"/>
    </location>
</feature>
<evidence type="ECO:0000313" key="4">
    <source>
        <dbReference type="EMBL" id="SPR01529.1"/>
    </source>
</evidence>
<sequence length="492" mass="54946">MLQAAAVAVLTLLALVRASDDAECLLCIRCMCDRIEGDDTGGVFAVCSGPLVPFFNIHEEFIGCKDSRRIRLAGDDGTLTYARDRQRMSVRDIKIVRTGRPEEVALSELRVALSEPSFNVTLPPSTANLFPGVEVLTLTGVSGAEMFYLRYFKDATIIELREVPSPVVFEHQNEGFSLPHLEHLTIEGFVNGSVQGDPECKDVLCFGRPFFEPLYDMFSLTSVQVSRFLPMSKFMHGATEEARRQRQDLAEALSSQRRVTFRWEHCELNYSLTTTLPMSRRPGPPSLLALPSWSRYLVPVLAVAVTIASTSASLHDAYKQREAERRQQYLNRVVSRTKPAVFVLLPSILSGDILRLPGCVLRAAKYSAALPGDAVRAASRLAKRSWLTPAPVTRPAPEPPADVPSSWIGAVVVVSCCVVAFGLLQLALAVVRRRRRNATMEFWRKRQQLADNLDEWYRASLRRQGLPPTVVSDLVFTRPPNYVLKKQAHFFL</sequence>
<protein>
    <submittedName>
        <fullName evidence="3">Uncharacterized protein</fullName>
    </submittedName>
</protein>
<keyword evidence="2" id="KW-0732">Signal</keyword>
<keyword evidence="5" id="KW-1185">Reference proteome</keyword>
<keyword evidence="1" id="KW-0812">Transmembrane</keyword>
<dbReference type="Proteomes" id="UP000039324">
    <property type="component" value="Unassembled WGS sequence"/>
</dbReference>
<evidence type="ECO:0000256" key="2">
    <source>
        <dbReference type="SAM" id="SignalP"/>
    </source>
</evidence>